<reference evidence="1" key="1">
    <citation type="submission" date="2021-02" db="EMBL/GenBank/DDBJ databases">
        <authorList>
            <person name="Nowell W R."/>
        </authorList>
    </citation>
    <scope>NUCLEOTIDE SEQUENCE</scope>
</reference>
<proteinExistence type="predicted"/>
<evidence type="ECO:0000313" key="2">
    <source>
        <dbReference type="Proteomes" id="UP000663874"/>
    </source>
</evidence>
<accession>A0A820GA13</accession>
<evidence type="ECO:0000313" key="1">
    <source>
        <dbReference type="EMBL" id="CAF4276168.1"/>
    </source>
</evidence>
<feature type="non-terminal residue" evidence="1">
    <location>
        <position position="1"/>
    </location>
</feature>
<comment type="caution">
    <text evidence="1">The sequence shown here is derived from an EMBL/GenBank/DDBJ whole genome shotgun (WGS) entry which is preliminary data.</text>
</comment>
<protein>
    <submittedName>
        <fullName evidence="1">Uncharacterized protein</fullName>
    </submittedName>
</protein>
<dbReference type="EMBL" id="CAJOBE010027142">
    <property type="protein sequence ID" value="CAF4276168.1"/>
    <property type="molecule type" value="Genomic_DNA"/>
</dbReference>
<dbReference type="AlphaFoldDB" id="A0A820GA13"/>
<sequence>FPISRRHVVALQQATTARTTA</sequence>
<name>A0A820GA13_9BILA</name>
<dbReference type="Proteomes" id="UP000663874">
    <property type="component" value="Unassembled WGS sequence"/>
</dbReference>
<gene>
    <name evidence="1" type="ORF">FNK824_LOCUS39705</name>
</gene>
<organism evidence="1 2">
    <name type="scientific">Rotaria sordida</name>
    <dbReference type="NCBI Taxonomy" id="392033"/>
    <lineage>
        <taxon>Eukaryota</taxon>
        <taxon>Metazoa</taxon>
        <taxon>Spiralia</taxon>
        <taxon>Gnathifera</taxon>
        <taxon>Rotifera</taxon>
        <taxon>Eurotatoria</taxon>
        <taxon>Bdelloidea</taxon>
        <taxon>Philodinida</taxon>
        <taxon>Philodinidae</taxon>
        <taxon>Rotaria</taxon>
    </lineage>
</organism>